<dbReference type="Gene3D" id="1.10.10.10">
    <property type="entry name" value="Winged helix-like DNA-binding domain superfamily/Winged helix DNA-binding domain"/>
    <property type="match status" value="1"/>
</dbReference>
<dbReference type="GO" id="GO:0003700">
    <property type="term" value="F:DNA-binding transcription factor activity"/>
    <property type="evidence" value="ECO:0007669"/>
    <property type="project" value="InterPro"/>
</dbReference>
<evidence type="ECO:0000256" key="3">
    <source>
        <dbReference type="ARBA" id="ARBA00023163"/>
    </source>
</evidence>
<accession>A0AA95SNB7</accession>
<dbReference type="SUPFAM" id="SSF46785">
    <property type="entry name" value="Winged helix' DNA-binding domain"/>
    <property type="match status" value="1"/>
</dbReference>
<dbReference type="PROSITE" id="PS50995">
    <property type="entry name" value="HTH_MARR_2"/>
    <property type="match status" value="1"/>
</dbReference>
<keyword evidence="1" id="KW-0805">Transcription regulation</keyword>
<evidence type="ECO:0000256" key="2">
    <source>
        <dbReference type="ARBA" id="ARBA00023125"/>
    </source>
</evidence>
<reference evidence="5" key="1">
    <citation type="submission" date="2023-01" db="EMBL/GenBank/DDBJ databases">
        <title>Whole genome sequence of Paucibacter sp. S2-9 isolated from pond sediment.</title>
        <authorList>
            <person name="Jung J.Y."/>
        </authorList>
    </citation>
    <scope>NUCLEOTIDE SEQUENCE</scope>
    <source>
        <strain evidence="5">S2-9</strain>
    </source>
</reference>
<dbReference type="SMART" id="SM00347">
    <property type="entry name" value="HTH_MARR"/>
    <property type="match status" value="1"/>
</dbReference>
<dbReference type="RefSeq" id="WP_285232153.1">
    <property type="nucleotide sequence ID" value="NZ_CP116346.1"/>
</dbReference>
<protein>
    <submittedName>
        <fullName evidence="5">MarR family transcriptional regulator</fullName>
    </submittedName>
</protein>
<dbReference type="AlphaFoldDB" id="A0AA95SNB7"/>
<dbReference type="KEGG" id="pais:PFX98_19525"/>
<dbReference type="InterPro" id="IPR036388">
    <property type="entry name" value="WH-like_DNA-bd_sf"/>
</dbReference>
<dbReference type="PANTHER" id="PTHR42756">
    <property type="entry name" value="TRANSCRIPTIONAL REGULATOR, MARR"/>
    <property type="match status" value="1"/>
</dbReference>
<evidence type="ECO:0000256" key="1">
    <source>
        <dbReference type="ARBA" id="ARBA00023015"/>
    </source>
</evidence>
<dbReference type="EMBL" id="CP116346">
    <property type="protein sequence ID" value="WIT11075.1"/>
    <property type="molecule type" value="Genomic_DNA"/>
</dbReference>
<name>A0AA95SNB7_9BURK</name>
<proteinExistence type="predicted"/>
<evidence type="ECO:0000259" key="4">
    <source>
        <dbReference type="PROSITE" id="PS50995"/>
    </source>
</evidence>
<keyword evidence="6" id="KW-1185">Reference proteome</keyword>
<dbReference type="GO" id="GO:0003677">
    <property type="term" value="F:DNA binding"/>
    <property type="evidence" value="ECO:0007669"/>
    <property type="project" value="UniProtKB-KW"/>
</dbReference>
<feature type="domain" description="HTH marR-type" evidence="4">
    <location>
        <begin position="20"/>
        <end position="152"/>
    </location>
</feature>
<dbReference type="PRINTS" id="PR00598">
    <property type="entry name" value="HTHMARR"/>
</dbReference>
<dbReference type="PANTHER" id="PTHR42756:SF1">
    <property type="entry name" value="TRANSCRIPTIONAL REPRESSOR OF EMRAB OPERON"/>
    <property type="match status" value="1"/>
</dbReference>
<evidence type="ECO:0000313" key="6">
    <source>
        <dbReference type="Proteomes" id="UP001177769"/>
    </source>
</evidence>
<evidence type="ECO:0000313" key="5">
    <source>
        <dbReference type="EMBL" id="WIT11075.1"/>
    </source>
</evidence>
<dbReference type="Pfam" id="PF01047">
    <property type="entry name" value="MarR"/>
    <property type="match status" value="1"/>
</dbReference>
<sequence length="167" mass="18811">MSKSSSKPVNFYSADTYRVDESLGWLVKHLMQSIVYQADRRLDPHDLTHAQWGPLLRLRFMGPSSSAALGRELDMDAGALTRLLDRLEAKRLIQRERSSEDRRVVIVSLSEEGARLTAKVPAILSEVFNAHLVGFSHEEWRTLIQLLQRAVATGDALRAASKEEKEA</sequence>
<keyword evidence="2" id="KW-0238">DNA-binding</keyword>
<keyword evidence="3" id="KW-0804">Transcription</keyword>
<gene>
    <name evidence="5" type="ORF">PFX98_19525</name>
</gene>
<organism evidence="5 6">
    <name type="scientific">Paucibacter sediminis</name>
    <dbReference type="NCBI Taxonomy" id="3019553"/>
    <lineage>
        <taxon>Bacteria</taxon>
        <taxon>Pseudomonadati</taxon>
        <taxon>Pseudomonadota</taxon>
        <taxon>Betaproteobacteria</taxon>
        <taxon>Burkholderiales</taxon>
        <taxon>Sphaerotilaceae</taxon>
        <taxon>Roseateles</taxon>
    </lineage>
</organism>
<dbReference type="Proteomes" id="UP001177769">
    <property type="component" value="Chromosome"/>
</dbReference>
<dbReference type="InterPro" id="IPR000835">
    <property type="entry name" value="HTH_MarR-typ"/>
</dbReference>
<dbReference type="InterPro" id="IPR036390">
    <property type="entry name" value="WH_DNA-bd_sf"/>
</dbReference>